<dbReference type="InterPro" id="IPR051532">
    <property type="entry name" value="Ester_Hydrolysis_Enzymes"/>
</dbReference>
<dbReference type="SUPFAM" id="SSF52266">
    <property type="entry name" value="SGNH hydrolase"/>
    <property type="match status" value="1"/>
</dbReference>
<dbReference type="InterPro" id="IPR013830">
    <property type="entry name" value="SGNH_hydro"/>
</dbReference>
<keyword evidence="1" id="KW-1133">Transmembrane helix</keyword>
<dbReference type="Pfam" id="PF13472">
    <property type="entry name" value="Lipase_GDSL_2"/>
    <property type="match status" value="1"/>
</dbReference>
<dbReference type="PANTHER" id="PTHR30383">
    <property type="entry name" value="THIOESTERASE 1/PROTEASE 1/LYSOPHOSPHOLIPASE L1"/>
    <property type="match status" value="1"/>
</dbReference>
<dbReference type="AlphaFoldDB" id="A0A2Z4GH25"/>
<keyword evidence="1" id="KW-0472">Membrane</keyword>
<gene>
    <name evidence="3" type="ORF">DJ013_21395</name>
</gene>
<evidence type="ECO:0000259" key="2">
    <source>
        <dbReference type="Pfam" id="PF13472"/>
    </source>
</evidence>
<dbReference type="Proteomes" id="UP000249873">
    <property type="component" value="Chromosome"/>
</dbReference>
<feature type="transmembrane region" description="Helical" evidence="1">
    <location>
        <begin position="6"/>
        <end position="26"/>
    </location>
</feature>
<dbReference type="RefSeq" id="WP_111373967.1">
    <property type="nucleotide sequence ID" value="NZ_CP029480.1"/>
</dbReference>
<proteinExistence type="predicted"/>
<dbReference type="KEGG" id="als:DJ013_21395"/>
<keyword evidence="4" id="KW-1185">Reference proteome</keyword>
<dbReference type="InterPro" id="IPR036514">
    <property type="entry name" value="SGNH_hydro_sf"/>
</dbReference>
<dbReference type="Gene3D" id="3.40.50.1110">
    <property type="entry name" value="SGNH hydrolase"/>
    <property type="match status" value="1"/>
</dbReference>
<sequence>MKRVVYSLIVFVFTLLIAEVVLLFFVKLPDPYAHLRVNSHSTGEVIRLQNSRNSDFAFLFRPNELFPLDASVVNDIHINNYGFRHNDDVDTSKNEFSIYAIGGSTTQGYDYPYDQTWCQIVEKKLEKSTNRSINVYNGGTAGSAMVDHIALLQNRVIHLNPDMVILFSGVNDLNVLLGDNNLHRFDDIHESSELVNWPKLLLGKSAIFRLAYNARNKLKTKSPSLVNLIERKHRAIPDSMSIQFSDHLLPSLITNKLPLGTPPQVNLSYYKKMVTSFVGICKANDIPVVVMTQPTTWNTKDTTLLKYHWMNKNKEFKFSKEFMQGTMDTMNKDVSEIASNQEIPVIKLDEEIPNTGEYFYDDCHFTPKGSVFVGETVARYITENNLIPIK</sequence>
<dbReference type="EMBL" id="CP029480">
    <property type="protein sequence ID" value="AWW00601.1"/>
    <property type="molecule type" value="Genomic_DNA"/>
</dbReference>
<accession>A0A2Z4GH25</accession>
<name>A0A2Z4GH25_9BACT</name>
<evidence type="ECO:0000256" key="1">
    <source>
        <dbReference type="SAM" id="Phobius"/>
    </source>
</evidence>
<protein>
    <recommendedName>
        <fullName evidence="2">SGNH hydrolase-type esterase domain-containing protein</fullName>
    </recommendedName>
</protein>
<reference evidence="3 4" key="1">
    <citation type="submission" date="2018-05" db="EMBL/GenBank/DDBJ databases">
        <title>Complete genome sequence of Arcticibacterium luteifluviistationis SM1504T, a cytophagaceae bacterium isolated from Arctic surface seawater.</title>
        <authorList>
            <person name="Li Y."/>
            <person name="Qin Q.-L."/>
        </authorList>
    </citation>
    <scope>NUCLEOTIDE SEQUENCE [LARGE SCALE GENOMIC DNA]</scope>
    <source>
        <strain evidence="3 4">SM1504</strain>
    </source>
</reference>
<evidence type="ECO:0000313" key="4">
    <source>
        <dbReference type="Proteomes" id="UP000249873"/>
    </source>
</evidence>
<dbReference type="CDD" id="cd00229">
    <property type="entry name" value="SGNH_hydrolase"/>
    <property type="match status" value="1"/>
</dbReference>
<dbReference type="GO" id="GO:0016788">
    <property type="term" value="F:hydrolase activity, acting on ester bonds"/>
    <property type="evidence" value="ECO:0007669"/>
    <property type="project" value="UniProtKB-ARBA"/>
</dbReference>
<organism evidence="3 4">
    <name type="scientific">Arcticibacterium luteifluviistationis</name>
    <dbReference type="NCBI Taxonomy" id="1784714"/>
    <lineage>
        <taxon>Bacteria</taxon>
        <taxon>Pseudomonadati</taxon>
        <taxon>Bacteroidota</taxon>
        <taxon>Cytophagia</taxon>
        <taxon>Cytophagales</taxon>
        <taxon>Leadbetterellaceae</taxon>
        <taxon>Arcticibacterium</taxon>
    </lineage>
</organism>
<keyword evidence="1" id="KW-0812">Transmembrane</keyword>
<evidence type="ECO:0000313" key="3">
    <source>
        <dbReference type="EMBL" id="AWW00601.1"/>
    </source>
</evidence>
<feature type="domain" description="SGNH hydrolase-type esterase" evidence="2">
    <location>
        <begin position="100"/>
        <end position="369"/>
    </location>
</feature>
<dbReference type="OrthoDB" id="815910at2"/>